<feature type="chain" id="PRO_5045676607" evidence="13">
    <location>
        <begin position="28"/>
        <end position="998"/>
    </location>
</feature>
<dbReference type="EMBL" id="JAELXS010000008">
    <property type="protein sequence ID" value="MBJ6122892.1"/>
    <property type="molecule type" value="Genomic_DNA"/>
</dbReference>
<evidence type="ECO:0000256" key="3">
    <source>
        <dbReference type="ARBA" id="ARBA00022452"/>
    </source>
</evidence>
<dbReference type="PANTHER" id="PTHR47234:SF2">
    <property type="entry name" value="TONB-DEPENDENT RECEPTOR"/>
    <property type="match status" value="1"/>
</dbReference>
<feature type="short sequence motif" description="TonB C-terminal box" evidence="10">
    <location>
        <begin position="981"/>
        <end position="998"/>
    </location>
</feature>
<keyword evidence="7 9" id="KW-0472">Membrane</keyword>
<evidence type="ECO:0000256" key="1">
    <source>
        <dbReference type="ARBA" id="ARBA00004571"/>
    </source>
</evidence>
<keyword evidence="6 11" id="KW-0798">TonB box</keyword>
<gene>
    <name evidence="16" type="ORF">JAO74_13925</name>
</gene>
<dbReference type="PANTHER" id="PTHR47234">
    <property type="match status" value="1"/>
</dbReference>
<dbReference type="PROSITE" id="PS01156">
    <property type="entry name" value="TONB_DEPENDENT_REC_2"/>
    <property type="match status" value="1"/>
</dbReference>
<dbReference type="RefSeq" id="WP_199039277.1">
    <property type="nucleotide sequence ID" value="NZ_JAELXS010000008.1"/>
</dbReference>
<dbReference type="Proteomes" id="UP000640426">
    <property type="component" value="Unassembled WGS sequence"/>
</dbReference>
<evidence type="ECO:0000259" key="15">
    <source>
        <dbReference type="Pfam" id="PF07715"/>
    </source>
</evidence>
<dbReference type="Gene3D" id="2.40.170.20">
    <property type="entry name" value="TonB-dependent receptor, beta-barrel domain"/>
    <property type="match status" value="1"/>
</dbReference>
<keyword evidence="4 9" id="KW-0812">Transmembrane</keyword>
<comment type="caution">
    <text evidence="16">The sequence shown here is derived from an EMBL/GenBank/DDBJ whole genome shotgun (WGS) entry which is preliminary data.</text>
</comment>
<accession>A0ABS0XS92</accession>
<evidence type="ECO:0000256" key="4">
    <source>
        <dbReference type="ARBA" id="ARBA00022692"/>
    </source>
</evidence>
<evidence type="ECO:0000313" key="16">
    <source>
        <dbReference type="EMBL" id="MBJ6122892.1"/>
    </source>
</evidence>
<keyword evidence="8 9" id="KW-0998">Cell outer membrane</keyword>
<evidence type="ECO:0000256" key="13">
    <source>
        <dbReference type="SAM" id="SignalP"/>
    </source>
</evidence>
<feature type="compositionally biased region" description="Polar residues" evidence="12">
    <location>
        <begin position="26"/>
        <end position="35"/>
    </location>
</feature>
<keyword evidence="17" id="KW-1185">Reference proteome</keyword>
<dbReference type="Pfam" id="PF07715">
    <property type="entry name" value="Plug"/>
    <property type="match status" value="1"/>
</dbReference>
<proteinExistence type="inferred from homology"/>
<feature type="region of interest" description="Disordered" evidence="12">
    <location>
        <begin position="789"/>
        <end position="811"/>
    </location>
</feature>
<feature type="compositionally biased region" description="Polar residues" evidence="12">
    <location>
        <begin position="799"/>
        <end position="811"/>
    </location>
</feature>
<comment type="subcellular location">
    <subcellularLocation>
        <location evidence="1 9">Cell outer membrane</location>
        <topology evidence="1 9">Multi-pass membrane protein</topology>
    </subcellularLocation>
</comment>
<feature type="compositionally biased region" description="Low complexity" evidence="12">
    <location>
        <begin position="36"/>
        <end position="51"/>
    </location>
</feature>
<name>A0ABS0XS92_9SPHN</name>
<evidence type="ECO:0000256" key="9">
    <source>
        <dbReference type="PROSITE-ProRule" id="PRU01360"/>
    </source>
</evidence>
<feature type="signal peptide" evidence="13">
    <location>
        <begin position="1"/>
        <end position="27"/>
    </location>
</feature>
<organism evidence="16 17">
    <name type="scientific">Sphingomonas mollis</name>
    <dbReference type="NCBI Taxonomy" id="2795726"/>
    <lineage>
        <taxon>Bacteria</taxon>
        <taxon>Pseudomonadati</taxon>
        <taxon>Pseudomonadota</taxon>
        <taxon>Alphaproteobacteria</taxon>
        <taxon>Sphingomonadales</taxon>
        <taxon>Sphingomonadaceae</taxon>
        <taxon>Sphingomonas</taxon>
    </lineage>
</organism>
<keyword evidence="2 9" id="KW-0813">Transport</keyword>
<dbReference type="SUPFAM" id="SSF56935">
    <property type="entry name" value="Porins"/>
    <property type="match status" value="1"/>
</dbReference>
<dbReference type="Pfam" id="PF00593">
    <property type="entry name" value="TonB_dep_Rec_b-barrel"/>
    <property type="match status" value="1"/>
</dbReference>
<dbReference type="PROSITE" id="PS52016">
    <property type="entry name" value="TONB_DEPENDENT_REC_3"/>
    <property type="match status" value="1"/>
</dbReference>
<evidence type="ECO:0000256" key="2">
    <source>
        <dbReference type="ARBA" id="ARBA00022448"/>
    </source>
</evidence>
<keyword evidence="16" id="KW-0675">Receptor</keyword>
<protein>
    <submittedName>
        <fullName evidence="16">TonB-dependent receptor</fullName>
    </submittedName>
</protein>
<evidence type="ECO:0000256" key="7">
    <source>
        <dbReference type="ARBA" id="ARBA00023136"/>
    </source>
</evidence>
<dbReference type="InterPro" id="IPR036942">
    <property type="entry name" value="Beta-barrel_TonB_sf"/>
</dbReference>
<dbReference type="InterPro" id="IPR037066">
    <property type="entry name" value="Plug_dom_sf"/>
</dbReference>
<keyword evidence="3 9" id="KW-1134">Transmembrane beta strand</keyword>
<dbReference type="InterPro" id="IPR039426">
    <property type="entry name" value="TonB-dep_rcpt-like"/>
</dbReference>
<evidence type="ECO:0000256" key="5">
    <source>
        <dbReference type="ARBA" id="ARBA00022729"/>
    </source>
</evidence>
<evidence type="ECO:0000256" key="11">
    <source>
        <dbReference type="RuleBase" id="RU003357"/>
    </source>
</evidence>
<sequence length="998" mass="105261">MMKLTRQRLLASTLFMGSALVGSSALAQTAPQTPETVTQTQDPAQPDDQSPGSDIVVTGTLIRNPNLVSATPVTSIGSDEIALRQSNVAEQLLRETPGVASSIGSSTNNGNGGASFVDLRGLGQNRNIVLLNSARIVPANLNGAVDLNNIPLALLDRVDILTGGASTTYGADAVSGVVNFITKRDFSGIDLNVSEQITDRGDGNVFRADLAVGANFDDGRGNAVLALGYQQADPVFFGGSRERSNLTIDSFDGSGSGASQTAVPSRFSVSGVGNRNIDPATGQLVPVFALFNFNPYNIFQTPFERFNMYSAARYQVSDAVEVYSEGLYSQNTVQTIIAPSGTFSTPLLVPINNPFLPAAAGQTLCQNNIDLDPTAAGILRPTAAQCIAARNTALAPGDAGYLEAPTNVSRRLVEAGGRISSYRTELFNFKAGFRGDVAQGISYDVYGAYGRSTNTQTILNYVYTDRVQQGLRAANTTTCRDTSNGCVPVNIFGAAGSITPDQVNYLLVPATSGNRSSLAQVHGVLNAELGHLGASQPVSVAVGSEYRKYTAEVFADLLAQDPGALGGAGGATVPVTGGYDVIEGFGEIVAPLIADQPFFQSLTAEAGVRYSKYKIDAAGSPSFDAWTYKGGLTWEPVRSLKLRGNYQRAVRAPNIGELFTPNAVGLVNLRNDPCQGAAPVTNANLRAVCIAQGAPAGQIGAIDPPSAGQINGNFIYSTNNRPEKADTYTFGAVFAPDFIRNLTISADYYNIKIRDALSTPAVGDLIAACFGNLTAASATSTACTSIRRDPATGGLDGDPSTTPGVPQTLTNSGRLQTDGIDVVANYRTDLTADVRLGLSFNANYVLNSKFRATSGGLNRECAGYYSINCSLTGSILPEFTFNQRTTLSFGDIDLSLLWRHLSSTKQEPFDADSSNFGANGPAFAAFRKIDAFNYFDMTIRANVTDNFELTLTGTNITDKKPPTVGSNIGVTTFNSGNTFPATYDAIGRRYAVGARVRF</sequence>
<dbReference type="InterPro" id="IPR012910">
    <property type="entry name" value="Plug_dom"/>
</dbReference>
<comment type="similarity">
    <text evidence="9 11">Belongs to the TonB-dependent receptor family.</text>
</comment>
<dbReference type="Gene3D" id="2.170.130.10">
    <property type="entry name" value="TonB-dependent receptor, plug domain"/>
    <property type="match status" value="1"/>
</dbReference>
<dbReference type="InterPro" id="IPR000531">
    <property type="entry name" value="Beta-barrel_TonB"/>
</dbReference>
<reference evidence="17" key="1">
    <citation type="submission" date="2020-12" db="EMBL/GenBank/DDBJ databases">
        <title>Hymenobacter sp.</title>
        <authorList>
            <person name="Kim M.K."/>
        </authorList>
    </citation>
    <scope>NUCLEOTIDE SEQUENCE [LARGE SCALE GENOMIC DNA]</scope>
    <source>
        <strain evidence="17">BT553</strain>
    </source>
</reference>
<feature type="domain" description="TonB-dependent receptor plug" evidence="15">
    <location>
        <begin position="70"/>
        <end position="177"/>
    </location>
</feature>
<evidence type="ECO:0000256" key="6">
    <source>
        <dbReference type="ARBA" id="ARBA00023077"/>
    </source>
</evidence>
<feature type="domain" description="TonB-dependent receptor-like beta-barrel" evidence="14">
    <location>
        <begin position="429"/>
        <end position="956"/>
    </location>
</feature>
<evidence type="ECO:0000259" key="14">
    <source>
        <dbReference type="Pfam" id="PF00593"/>
    </source>
</evidence>
<keyword evidence="5 13" id="KW-0732">Signal</keyword>
<dbReference type="InterPro" id="IPR010917">
    <property type="entry name" value="TonB_rcpt_CS"/>
</dbReference>
<feature type="region of interest" description="Disordered" evidence="12">
    <location>
        <begin position="26"/>
        <end position="53"/>
    </location>
</feature>
<evidence type="ECO:0000313" key="17">
    <source>
        <dbReference type="Proteomes" id="UP000640426"/>
    </source>
</evidence>
<evidence type="ECO:0000256" key="12">
    <source>
        <dbReference type="SAM" id="MobiDB-lite"/>
    </source>
</evidence>
<evidence type="ECO:0000256" key="10">
    <source>
        <dbReference type="PROSITE-ProRule" id="PRU10144"/>
    </source>
</evidence>
<evidence type="ECO:0000256" key="8">
    <source>
        <dbReference type="ARBA" id="ARBA00023237"/>
    </source>
</evidence>